<dbReference type="EMBL" id="MHQK01000025">
    <property type="protein sequence ID" value="OHA01527.1"/>
    <property type="molecule type" value="Genomic_DNA"/>
</dbReference>
<protein>
    <recommendedName>
        <fullName evidence="2">DUF5671 domain-containing protein</fullName>
    </recommendedName>
</protein>
<keyword evidence="1" id="KW-1133">Transmembrane helix</keyword>
<organism evidence="3 4">
    <name type="scientific">Candidatus Sungbacteria bacterium RIFCSPHIGHO2_02_FULL_49_20</name>
    <dbReference type="NCBI Taxonomy" id="1802272"/>
    <lineage>
        <taxon>Bacteria</taxon>
        <taxon>Candidatus Sungiibacteriota</taxon>
    </lineage>
</organism>
<accession>A0A1G2KQ29</accession>
<evidence type="ECO:0000313" key="4">
    <source>
        <dbReference type="Proteomes" id="UP000178710"/>
    </source>
</evidence>
<feature type="transmembrane region" description="Helical" evidence="1">
    <location>
        <begin position="124"/>
        <end position="146"/>
    </location>
</feature>
<reference evidence="3 4" key="1">
    <citation type="journal article" date="2016" name="Nat. Commun.">
        <title>Thousands of microbial genomes shed light on interconnected biogeochemical processes in an aquifer system.</title>
        <authorList>
            <person name="Anantharaman K."/>
            <person name="Brown C.T."/>
            <person name="Hug L.A."/>
            <person name="Sharon I."/>
            <person name="Castelle C.J."/>
            <person name="Probst A.J."/>
            <person name="Thomas B.C."/>
            <person name="Singh A."/>
            <person name="Wilkins M.J."/>
            <person name="Karaoz U."/>
            <person name="Brodie E.L."/>
            <person name="Williams K.H."/>
            <person name="Hubbard S.S."/>
            <person name="Banfield J.F."/>
        </authorList>
    </citation>
    <scope>NUCLEOTIDE SEQUENCE [LARGE SCALE GENOMIC DNA]</scope>
</reference>
<evidence type="ECO:0000313" key="3">
    <source>
        <dbReference type="EMBL" id="OHA01527.1"/>
    </source>
</evidence>
<evidence type="ECO:0000259" key="2">
    <source>
        <dbReference type="Pfam" id="PF18920"/>
    </source>
</evidence>
<dbReference type="AlphaFoldDB" id="A0A1G2KQ29"/>
<name>A0A1G2KQ29_9BACT</name>
<gene>
    <name evidence="3" type="ORF">A3C12_01565</name>
</gene>
<comment type="caution">
    <text evidence="3">The sequence shown here is derived from an EMBL/GenBank/DDBJ whole genome shotgun (WGS) entry which is preliminary data.</text>
</comment>
<keyword evidence="1" id="KW-0812">Transmembrane</keyword>
<feature type="domain" description="DUF5671" evidence="2">
    <location>
        <begin position="12"/>
        <end position="142"/>
    </location>
</feature>
<proteinExistence type="predicted"/>
<dbReference type="Proteomes" id="UP000178710">
    <property type="component" value="Unassembled WGS sequence"/>
</dbReference>
<evidence type="ECO:0000256" key="1">
    <source>
        <dbReference type="SAM" id="Phobius"/>
    </source>
</evidence>
<keyword evidence="1" id="KW-0472">Membrane</keyword>
<feature type="transmembrane region" description="Helical" evidence="1">
    <location>
        <begin position="54"/>
        <end position="75"/>
    </location>
</feature>
<feature type="transmembrane region" description="Helical" evidence="1">
    <location>
        <begin position="95"/>
        <end position="118"/>
    </location>
</feature>
<dbReference type="Pfam" id="PF18920">
    <property type="entry name" value="DUF5671"/>
    <property type="match status" value="1"/>
</dbReference>
<sequence>MDESHHVSPKDVFLDLWTVATLYVSAGFLISLLFDFVNYFFPDVANPYFSSDSLRWSVAILLTIFPTHVIAQWWLQKGYIIDSEKRERRLHKWLLYLTLFLTAIAIVVDLAVLVYNFLGGELSVRFLLKVLSVAVVASGILGYYVLDLRRKEAKLSRQSITLVRGLIAFVAIVVIGAFFIAGSPFRQRDVKIDDQRINHLQMIQNEIVYTYWQNKRELPPSLEALRNNITGFAPQVDPETNQPYEYQKTSDLSFELCAVFTTSNINDPNANMPRYAPASPYGKTPDNWQHVSGRVCFDRTIDPALYPKTPGALETKPVQ</sequence>
<feature type="transmembrane region" description="Helical" evidence="1">
    <location>
        <begin position="166"/>
        <end position="185"/>
    </location>
</feature>
<feature type="transmembrane region" description="Helical" evidence="1">
    <location>
        <begin position="12"/>
        <end position="34"/>
    </location>
</feature>
<dbReference type="InterPro" id="IPR043728">
    <property type="entry name" value="DUF5671"/>
</dbReference>